<gene>
    <name evidence="2" type="ORF">SAMN06295964_1717</name>
</gene>
<protein>
    <recommendedName>
        <fullName evidence="4">PknH-like extracellular domain-containing protein</fullName>
    </recommendedName>
</protein>
<dbReference type="AlphaFoldDB" id="A0A1T4Z0E9"/>
<keyword evidence="3" id="KW-1185">Reference proteome</keyword>
<evidence type="ECO:0000313" key="2">
    <source>
        <dbReference type="EMBL" id="SKB07529.1"/>
    </source>
</evidence>
<keyword evidence="1" id="KW-0732">Signal</keyword>
<feature type="chain" id="PRO_5038370189" description="PknH-like extracellular domain-containing protein" evidence="1">
    <location>
        <begin position="18"/>
        <end position="233"/>
    </location>
</feature>
<accession>A0A1T4Z0E9</accession>
<evidence type="ECO:0000256" key="1">
    <source>
        <dbReference type="SAM" id="SignalP"/>
    </source>
</evidence>
<dbReference type="OrthoDB" id="4861897at2"/>
<dbReference type="PROSITE" id="PS51257">
    <property type="entry name" value="PROKAR_LIPOPROTEIN"/>
    <property type="match status" value="1"/>
</dbReference>
<name>A0A1T4Z0E9_9ACTN</name>
<proteinExistence type="predicted"/>
<dbReference type="EMBL" id="LT796768">
    <property type="protein sequence ID" value="SKB07529.1"/>
    <property type="molecule type" value="Genomic_DNA"/>
</dbReference>
<feature type="signal peptide" evidence="1">
    <location>
        <begin position="1"/>
        <end position="17"/>
    </location>
</feature>
<reference evidence="3" key="1">
    <citation type="submission" date="2017-02" db="EMBL/GenBank/DDBJ databases">
        <authorList>
            <person name="Varghese N."/>
            <person name="Submissions S."/>
        </authorList>
    </citation>
    <scope>NUCLEOTIDE SEQUENCE [LARGE SCALE GENOMIC DNA]</scope>
    <source>
        <strain evidence="3">9H-4</strain>
    </source>
</reference>
<sequence>MKSVLAALAVSSALVLAGCGPSSPAVDPSEYGAVVEEAPAKLLTEAQIQDALLTLKDLPNGWSFDSEYGDGGGFDSRTTSEDPGCAKLTAALSSADDTATSGEGSVTFAKSEFGPFLTQTVTSRGDDDAVKSMKSLRSALKGCDYFTMFDDTRGMRSDYVVSDLSFPKLGDDMVAMTLRSTTQGQSIDMPMVIARVDQTLVMLAWFELGGSAGTQDFESVARTAVKKVKKASA</sequence>
<organism evidence="2 3">
    <name type="scientific">Aeromicrobium choanae</name>
    <dbReference type="NCBI Taxonomy" id="1736691"/>
    <lineage>
        <taxon>Bacteria</taxon>
        <taxon>Bacillati</taxon>
        <taxon>Actinomycetota</taxon>
        <taxon>Actinomycetes</taxon>
        <taxon>Propionibacteriales</taxon>
        <taxon>Nocardioidaceae</taxon>
        <taxon>Aeromicrobium</taxon>
    </lineage>
</organism>
<dbReference type="RefSeq" id="WP_078699765.1">
    <property type="nucleotide sequence ID" value="NZ_LT796768.1"/>
</dbReference>
<evidence type="ECO:0008006" key="4">
    <source>
        <dbReference type="Google" id="ProtNLM"/>
    </source>
</evidence>
<dbReference type="Proteomes" id="UP000191040">
    <property type="component" value="Chromosome I"/>
</dbReference>
<evidence type="ECO:0000313" key="3">
    <source>
        <dbReference type="Proteomes" id="UP000191040"/>
    </source>
</evidence>